<keyword evidence="5" id="KW-0914">Notch signaling pathway</keyword>
<dbReference type="GO" id="GO:0007220">
    <property type="term" value="P:Notch receptor processing"/>
    <property type="evidence" value="ECO:0007669"/>
    <property type="project" value="TreeGrafter"/>
</dbReference>
<evidence type="ECO:0000256" key="5">
    <source>
        <dbReference type="ARBA" id="ARBA00022976"/>
    </source>
</evidence>
<keyword evidence="6 8" id="KW-1133">Transmembrane helix</keyword>
<evidence type="ECO:0000256" key="3">
    <source>
        <dbReference type="ARBA" id="ARBA00018306"/>
    </source>
</evidence>
<feature type="transmembrane region" description="Helical" evidence="8">
    <location>
        <begin position="58"/>
        <end position="78"/>
    </location>
</feature>
<evidence type="ECO:0000256" key="8">
    <source>
        <dbReference type="SAM" id="Phobius"/>
    </source>
</evidence>
<dbReference type="GO" id="GO:0007219">
    <property type="term" value="P:Notch signaling pathway"/>
    <property type="evidence" value="ECO:0007669"/>
    <property type="project" value="UniProtKB-KW"/>
</dbReference>
<comment type="caution">
    <text evidence="9">The sequence shown here is derived from an EMBL/GenBank/DDBJ whole genome shotgun (WGS) entry which is preliminary data.</text>
</comment>
<proteinExistence type="inferred from homology"/>
<dbReference type="Pfam" id="PF10251">
    <property type="entry name" value="PEN-2"/>
    <property type="match status" value="1"/>
</dbReference>
<evidence type="ECO:0000313" key="9">
    <source>
        <dbReference type="EMBL" id="PCG79521.1"/>
    </source>
</evidence>
<accession>A0A2A4K5L7</accession>
<comment type="subcellular location">
    <subcellularLocation>
        <location evidence="1">Membrane</location>
        <topology evidence="1">Multi-pass membrane protein</topology>
    </subcellularLocation>
</comment>
<comment type="similarity">
    <text evidence="2">Belongs to the PEN-2 family.</text>
</comment>
<feature type="transmembrane region" description="Helical" evidence="8">
    <location>
        <begin position="21"/>
        <end position="38"/>
    </location>
</feature>
<protein>
    <recommendedName>
        <fullName evidence="3">Gamma-secretase subunit PEN-2</fullName>
    </recommendedName>
</protein>
<evidence type="ECO:0000256" key="2">
    <source>
        <dbReference type="ARBA" id="ARBA00009607"/>
    </source>
</evidence>
<gene>
    <name evidence="9" type="ORF">B5V51_221</name>
</gene>
<name>A0A2A4K5L7_HELVI</name>
<evidence type="ECO:0000256" key="7">
    <source>
        <dbReference type="ARBA" id="ARBA00023136"/>
    </source>
</evidence>
<reference evidence="9" key="1">
    <citation type="submission" date="2017-09" db="EMBL/GenBank/DDBJ databases">
        <title>Contemporary evolution of a Lepidopteran species, Heliothis virescens, in response to modern agricultural practices.</title>
        <authorList>
            <person name="Fritz M.L."/>
            <person name="Deyonke A.M."/>
            <person name="Papanicolaou A."/>
            <person name="Micinski S."/>
            <person name="Westbrook J."/>
            <person name="Gould F."/>
        </authorList>
    </citation>
    <scope>NUCLEOTIDE SEQUENCE [LARGE SCALE GENOMIC DNA]</scope>
    <source>
        <strain evidence="9">HvINT-</strain>
        <tissue evidence="9">Whole body</tissue>
    </source>
</reference>
<keyword evidence="4 8" id="KW-0812">Transmembrane</keyword>
<dbReference type="PANTHER" id="PTHR16318:SF0">
    <property type="entry name" value="GAMMA-SECRETASE SUBUNIT PEN-2"/>
    <property type="match status" value="1"/>
</dbReference>
<dbReference type="PANTHER" id="PTHR16318">
    <property type="entry name" value="GAMMA-SECRETASE SUBUNIT PEN-2"/>
    <property type="match status" value="1"/>
</dbReference>
<dbReference type="STRING" id="7102.A0A2A4K5L7"/>
<dbReference type="GO" id="GO:0070765">
    <property type="term" value="C:gamma-secretase complex"/>
    <property type="evidence" value="ECO:0007669"/>
    <property type="project" value="TreeGrafter"/>
</dbReference>
<evidence type="ECO:0000256" key="4">
    <source>
        <dbReference type="ARBA" id="ARBA00022692"/>
    </source>
</evidence>
<sequence>MDLSRLPNDKKLQLCRWYYKVGWFLLPFVWVVNAIWFFKEAFMKPPYDEQKEIKKYVIMSAAGAVAWIAVFAVWITVFQLQRVSWGSTGDTLSFIVPLGRA</sequence>
<dbReference type="InterPro" id="IPR019379">
    <property type="entry name" value="Gamma_Secretase_Asp_P_PEN2"/>
</dbReference>
<evidence type="ECO:0000256" key="6">
    <source>
        <dbReference type="ARBA" id="ARBA00022989"/>
    </source>
</evidence>
<organism evidence="9">
    <name type="scientific">Heliothis virescens</name>
    <name type="common">Tobacco budworm moth</name>
    <dbReference type="NCBI Taxonomy" id="7102"/>
    <lineage>
        <taxon>Eukaryota</taxon>
        <taxon>Metazoa</taxon>
        <taxon>Ecdysozoa</taxon>
        <taxon>Arthropoda</taxon>
        <taxon>Hexapoda</taxon>
        <taxon>Insecta</taxon>
        <taxon>Pterygota</taxon>
        <taxon>Neoptera</taxon>
        <taxon>Endopterygota</taxon>
        <taxon>Lepidoptera</taxon>
        <taxon>Glossata</taxon>
        <taxon>Ditrysia</taxon>
        <taxon>Noctuoidea</taxon>
        <taxon>Noctuidae</taxon>
        <taxon>Heliothinae</taxon>
        <taxon>Heliothis</taxon>
    </lineage>
</organism>
<keyword evidence="7 8" id="KW-0472">Membrane</keyword>
<evidence type="ECO:0000256" key="1">
    <source>
        <dbReference type="ARBA" id="ARBA00004141"/>
    </source>
</evidence>
<dbReference type="AlphaFoldDB" id="A0A2A4K5L7"/>
<dbReference type="EMBL" id="NWSH01000104">
    <property type="protein sequence ID" value="PCG79521.1"/>
    <property type="molecule type" value="Genomic_DNA"/>
</dbReference>